<keyword evidence="4" id="KW-1185">Reference proteome</keyword>
<dbReference type="InterPro" id="IPR001584">
    <property type="entry name" value="Integrase_cat-core"/>
</dbReference>
<name>A0ABV2CTF5_9RHOO</name>
<dbReference type="InterPro" id="IPR036397">
    <property type="entry name" value="RNaseH_sf"/>
</dbReference>
<dbReference type="EMBL" id="JBEWLZ010000010">
    <property type="protein sequence ID" value="MET1491191.1"/>
    <property type="molecule type" value="Genomic_DNA"/>
</dbReference>
<dbReference type="Gene3D" id="3.30.420.10">
    <property type="entry name" value="Ribonuclease H-like superfamily/Ribonuclease H"/>
    <property type="match status" value="1"/>
</dbReference>
<dbReference type="RefSeq" id="WP_345929749.1">
    <property type="nucleotide sequence ID" value="NZ_JBDIVF010000011.1"/>
</dbReference>
<gene>
    <name evidence="3" type="ORF">ABVT11_15235</name>
</gene>
<evidence type="ECO:0000313" key="4">
    <source>
        <dbReference type="Proteomes" id="UP001548590"/>
    </source>
</evidence>
<proteinExistence type="predicted"/>
<accession>A0ABV2CTF5</accession>
<protein>
    <recommendedName>
        <fullName evidence="2">Integrase catalytic domain-containing protein</fullName>
    </recommendedName>
</protein>
<evidence type="ECO:0000256" key="1">
    <source>
        <dbReference type="SAM" id="MobiDB-lite"/>
    </source>
</evidence>
<reference evidence="3 4" key="1">
    <citation type="submission" date="2024-07" db="EMBL/GenBank/DDBJ databases">
        <title>Uliginosibacterium paludis KCTC:42655.</title>
        <authorList>
            <person name="Kim M.K."/>
        </authorList>
    </citation>
    <scope>NUCLEOTIDE SEQUENCE [LARGE SCALE GENOMIC DNA]</scope>
    <source>
        <strain evidence="3 4">KCTC 42655</strain>
    </source>
</reference>
<feature type="compositionally biased region" description="Basic residues" evidence="1">
    <location>
        <begin position="50"/>
        <end position="62"/>
    </location>
</feature>
<evidence type="ECO:0000313" key="3">
    <source>
        <dbReference type="EMBL" id="MET1491191.1"/>
    </source>
</evidence>
<feature type="region of interest" description="Disordered" evidence="1">
    <location>
        <begin position="183"/>
        <end position="204"/>
    </location>
</feature>
<dbReference type="Proteomes" id="UP001548590">
    <property type="component" value="Unassembled WGS sequence"/>
</dbReference>
<feature type="region of interest" description="Disordered" evidence="1">
    <location>
        <begin position="699"/>
        <end position="750"/>
    </location>
</feature>
<feature type="domain" description="Integrase catalytic" evidence="2">
    <location>
        <begin position="321"/>
        <end position="535"/>
    </location>
</feature>
<feature type="region of interest" description="Disordered" evidence="1">
    <location>
        <begin position="40"/>
        <end position="62"/>
    </location>
</feature>
<organism evidence="3 4">
    <name type="scientific">Uliginosibacterium paludis</name>
    <dbReference type="NCBI Taxonomy" id="1615952"/>
    <lineage>
        <taxon>Bacteria</taxon>
        <taxon>Pseudomonadati</taxon>
        <taxon>Pseudomonadota</taxon>
        <taxon>Betaproteobacteria</taxon>
        <taxon>Rhodocyclales</taxon>
        <taxon>Zoogloeaceae</taxon>
        <taxon>Uliginosibacterium</taxon>
    </lineage>
</organism>
<dbReference type="PROSITE" id="PS50994">
    <property type="entry name" value="INTEGRASE"/>
    <property type="match status" value="1"/>
</dbReference>
<sequence>MDQLRHNSVIKLVTDSGEHFYRVILDEPARKKTALVEIVSPSDDDQRTARGGRRRLEHTARRRAKPALPNTTAIIWFHRPELESLASEHLLLPIEFELERPYFVPPQSERGQQEFDRRRQLARLLLDSKYLRESLLIHGTFGPLIKETMALGCSRAQANKILSLLIRFGFHEKSLRDRRFRCGAPGQPRPCDPGGRRKAGRKTNAERLARKVQTEAPPQQPGVSTEWIIKILGADKKNSKLRMKMPERIDRILKHAFVQAYTFVNGVPVAVDLRQGQYPNRRQIIRVLTSTIPKMEELQNKTTAGHFQRNHRSLKEKAWKGIPGPGHTWCIDSTVGDIYLRSILNRTWIVGRPVVYVIVDVWSTAVMGFHVCLQHPSWPTAKIALFNCVAPPELMSALYGFSFSLALNPLPTLPASLWMDNGEYKSQGGRFFGMYVPDESFTPPRRPDWHGMTEVLHRIGKDRIQAIPGAIDARRKELEIRQYRPGLSVMTLPEFVEYLYTVFWRYNLTANRAHRLDATMKACGVVPSPAGLWRFGHDMGIGTQREFTRTTLITDMLPASPAHVTRNGVFKGQLDYGWPPGLEDEWGFLARNRHGWKLPGNYHPASLSKTWILPSSGLIELDLADTAIAPPHTPLFDFVDQMEHHTQSNAKREHETNLIRLQALERETQLIRNAKSRTREADALSKGGRPDITTARQMELESSLPPQDLSDSGRPFNARPPREAMNDAGQDHLAWMAQLLDEQSPENDHE</sequence>
<evidence type="ECO:0000259" key="2">
    <source>
        <dbReference type="PROSITE" id="PS50994"/>
    </source>
</evidence>
<comment type="caution">
    <text evidence="3">The sequence shown here is derived from an EMBL/GenBank/DDBJ whole genome shotgun (WGS) entry which is preliminary data.</text>
</comment>